<comment type="caution">
    <text evidence="2">The sequence shown here is derived from an EMBL/GenBank/DDBJ whole genome shotgun (WGS) entry which is preliminary data.</text>
</comment>
<keyword evidence="3" id="KW-1185">Reference proteome</keyword>
<organism evidence="2 3">
    <name type="scientific">Tropicimonas aquimaris</name>
    <dbReference type="NCBI Taxonomy" id="914152"/>
    <lineage>
        <taxon>Bacteria</taxon>
        <taxon>Pseudomonadati</taxon>
        <taxon>Pseudomonadota</taxon>
        <taxon>Alphaproteobacteria</taxon>
        <taxon>Rhodobacterales</taxon>
        <taxon>Roseobacteraceae</taxon>
        <taxon>Tropicimonas</taxon>
    </lineage>
</organism>
<name>A0ABW3ILL9_9RHOB</name>
<gene>
    <name evidence="2" type="ORF">ACFQ2S_02280</name>
</gene>
<evidence type="ECO:0000313" key="3">
    <source>
        <dbReference type="Proteomes" id="UP001597108"/>
    </source>
</evidence>
<sequence>MTRSIVRPRRGAVSFAAIALALALPAHSEPAPCPDPLLRIDTTPGSDISRLCEVATAARNDARVCGIDQHKPLDIVLKDEVDFAAGHALAAFDCRNNSINILPPELMAASITEDDGYAGLSTEHLFRSVLTHEMAHALLHQTLDGCPVASVDHEYVANALELSAMSPRDRARLLDAVDLKWEVTPEMISLSIYMLAPRRFAVTAWLHYESRGCEAIEGILDGSYSFRAPR</sequence>
<protein>
    <submittedName>
        <fullName evidence="2">DUF6639 family protein</fullName>
    </submittedName>
</protein>
<evidence type="ECO:0000256" key="1">
    <source>
        <dbReference type="SAM" id="SignalP"/>
    </source>
</evidence>
<reference evidence="3" key="1">
    <citation type="journal article" date="2019" name="Int. J. Syst. Evol. Microbiol.">
        <title>The Global Catalogue of Microorganisms (GCM) 10K type strain sequencing project: providing services to taxonomists for standard genome sequencing and annotation.</title>
        <authorList>
            <consortium name="The Broad Institute Genomics Platform"/>
            <consortium name="The Broad Institute Genome Sequencing Center for Infectious Disease"/>
            <person name="Wu L."/>
            <person name="Ma J."/>
        </authorList>
    </citation>
    <scope>NUCLEOTIDE SEQUENCE [LARGE SCALE GENOMIC DNA]</scope>
    <source>
        <strain evidence="3">CCUG 60524</strain>
    </source>
</reference>
<accession>A0ABW3ILL9</accession>
<feature type="signal peptide" evidence="1">
    <location>
        <begin position="1"/>
        <end position="28"/>
    </location>
</feature>
<dbReference type="Proteomes" id="UP001597108">
    <property type="component" value="Unassembled WGS sequence"/>
</dbReference>
<dbReference type="RefSeq" id="WP_386072366.1">
    <property type="nucleotide sequence ID" value="NZ_JBHTJT010000006.1"/>
</dbReference>
<feature type="chain" id="PRO_5046951254" evidence="1">
    <location>
        <begin position="29"/>
        <end position="230"/>
    </location>
</feature>
<evidence type="ECO:0000313" key="2">
    <source>
        <dbReference type="EMBL" id="MFD0978467.1"/>
    </source>
</evidence>
<keyword evidence="1" id="KW-0732">Signal</keyword>
<proteinExistence type="predicted"/>
<dbReference type="Pfam" id="PF20344">
    <property type="entry name" value="DUF6639"/>
    <property type="match status" value="1"/>
</dbReference>
<dbReference type="InterPro" id="IPR046579">
    <property type="entry name" value="DUF6639"/>
</dbReference>
<dbReference type="EMBL" id="JBHTJT010000006">
    <property type="protein sequence ID" value="MFD0978467.1"/>
    <property type="molecule type" value="Genomic_DNA"/>
</dbReference>